<accession>A0A9Q0XU23</accession>
<comment type="caution">
    <text evidence="2">The sequence shown here is derived from an EMBL/GenBank/DDBJ whole genome shotgun (WGS) entry which is preliminary data.</text>
</comment>
<dbReference type="SUPFAM" id="SSF52266">
    <property type="entry name" value="SGNH hydrolase"/>
    <property type="match status" value="1"/>
</dbReference>
<keyword evidence="3" id="KW-1185">Reference proteome</keyword>
<organism evidence="2 3">
    <name type="scientific">Phrynocephalus forsythii</name>
    <dbReference type="NCBI Taxonomy" id="171643"/>
    <lineage>
        <taxon>Eukaryota</taxon>
        <taxon>Metazoa</taxon>
        <taxon>Chordata</taxon>
        <taxon>Craniata</taxon>
        <taxon>Vertebrata</taxon>
        <taxon>Euteleostomi</taxon>
        <taxon>Lepidosauria</taxon>
        <taxon>Squamata</taxon>
        <taxon>Bifurcata</taxon>
        <taxon>Unidentata</taxon>
        <taxon>Episquamata</taxon>
        <taxon>Toxicofera</taxon>
        <taxon>Iguania</taxon>
        <taxon>Acrodonta</taxon>
        <taxon>Agamidae</taxon>
        <taxon>Agaminae</taxon>
        <taxon>Phrynocephalus</taxon>
    </lineage>
</organism>
<protein>
    <recommendedName>
        <fullName evidence="4">SGNH hydrolase-type esterase domain-containing protein</fullName>
    </recommendedName>
</protein>
<dbReference type="AlphaFoldDB" id="A0A9Q0XU23"/>
<dbReference type="EMBL" id="JAPFRF010000007">
    <property type="protein sequence ID" value="KAJ7327298.1"/>
    <property type="molecule type" value="Genomic_DNA"/>
</dbReference>
<dbReference type="OrthoDB" id="9909727at2759"/>
<name>A0A9Q0XU23_9SAUR</name>
<gene>
    <name evidence="2" type="ORF">JRQ81_017057</name>
</gene>
<feature type="non-terminal residue" evidence="2">
    <location>
        <position position="227"/>
    </location>
</feature>
<reference evidence="2" key="1">
    <citation type="journal article" date="2023" name="DNA Res.">
        <title>Chromosome-level genome assembly of Phrynocephalus forsythii using third-generation DNA sequencing and Hi-C analysis.</title>
        <authorList>
            <person name="Qi Y."/>
            <person name="Zhao W."/>
            <person name="Zhao Y."/>
            <person name="Niu C."/>
            <person name="Cao S."/>
            <person name="Zhang Y."/>
        </authorList>
    </citation>
    <scope>NUCLEOTIDE SEQUENCE</scope>
    <source>
        <tissue evidence="2">Muscle</tissue>
    </source>
</reference>
<sequence>MGDLMLAHIAVLEGDRPGGSQSQATVAAETDGGVQAADMTSDHEGEQRASLPAQEGSPDLFEDHGAASPRPTNRVATAQAMTPGRRSSTLVALPVLQNCQVQPPAVLLIHLVGNDLAKRPGKALILQVIADLCLLKHCFPDMMLIWSEIVPQMFWRDARHPGKVDCARRGVNREVYRAILNELGHVIKHPQLQYCKPELFRQDGVHLSPTGLDIFLADFQGDLSAML</sequence>
<evidence type="ECO:0000256" key="1">
    <source>
        <dbReference type="SAM" id="MobiDB-lite"/>
    </source>
</evidence>
<evidence type="ECO:0000313" key="2">
    <source>
        <dbReference type="EMBL" id="KAJ7327298.1"/>
    </source>
</evidence>
<evidence type="ECO:0008006" key="4">
    <source>
        <dbReference type="Google" id="ProtNLM"/>
    </source>
</evidence>
<evidence type="ECO:0000313" key="3">
    <source>
        <dbReference type="Proteomes" id="UP001142489"/>
    </source>
</evidence>
<proteinExistence type="predicted"/>
<feature type="region of interest" description="Disordered" evidence="1">
    <location>
        <begin position="14"/>
        <end position="73"/>
    </location>
</feature>
<dbReference type="Proteomes" id="UP001142489">
    <property type="component" value="Unassembled WGS sequence"/>
</dbReference>